<dbReference type="EMBL" id="ML991796">
    <property type="protein sequence ID" value="KAF2234801.1"/>
    <property type="molecule type" value="Genomic_DNA"/>
</dbReference>
<dbReference type="OrthoDB" id="3592703at2759"/>
<evidence type="ECO:0000256" key="1">
    <source>
        <dbReference type="ARBA" id="ARBA00006484"/>
    </source>
</evidence>
<dbReference type="InterPro" id="IPR002347">
    <property type="entry name" value="SDR_fam"/>
</dbReference>
<dbReference type="InterPro" id="IPR051687">
    <property type="entry name" value="Peroxisomal_Beta-Oxidation"/>
</dbReference>
<dbReference type="Gene3D" id="3.40.50.720">
    <property type="entry name" value="NAD(P)-binding Rossmann-like Domain"/>
    <property type="match status" value="1"/>
</dbReference>
<dbReference type="Proteomes" id="UP000800092">
    <property type="component" value="Unassembled WGS sequence"/>
</dbReference>
<comment type="similarity">
    <text evidence="1">Belongs to the short-chain dehydrogenases/reductases (SDR) family.</text>
</comment>
<dbReference type="PRINTS" id="PR00081">
    <property type="entry name" value="GDHRDH"/>
</dbReference>
<gene>
    <name evidence="3" type="ORF">EV356DRAFT_144995</name>
</gene>
<dbReference type="InterPro" id="IPR036291">
    <property type="entry name" value="NAD(P)-bd_dom_sf"/>
</dbReference>
<dbReference type="AlphaFoldDB" id="A0A6A6HAF8"/>
<dbReference type="PANTHER" id="PTHR45024:SF2">
    <property type="entry name" value="SCP2 DOMAIN-CONTAINING PROTEIN"/>
    <property type="match status" value="1"/>
</dbReference>
<name>A0A6A6HAF8_VIRVR</name>
<dbReference type="PANTHER" id="PTHR45024">
    <property type="entry name" value="DEHYDROGENASES, SHORT CHAIN"/>
    <property type="match status" value="1"/>
</dbReference>
<reference evidence="3" key="1">
    <citation type="journal article" date="2020" name="Stud. Mycol.">
        <title>101 Dothideomycetes genomes: a test case for predicting lifestyles and emergence of pathogens.</title>
        <authorList>
            <person name="Haridas S."/>
            <person name="Albert R."/>
            <person name="Binder M."/>
            <person name="Bloem J."/>
            <person name="Labutti K."/>
            <person name="Salamov A."/>
            <person name="Andreopoulos B."/>
            <person name="Baker S."/>
            <person name="Barry K."/>
            <person name="Bills G."/>
            <person name="Bluhm B."/>
            <person name="Cannon C."/>
            <person name="Castanera R."/>
            <person name="Culley D."/>
            <person name="Daum C."/>
            <person name="Ezra D."/>
            <person name="Gonzalez J."/>
            <person name="Henrissat B."/>
            <person name="Kuo A."/>
            <person name="Liang C."/>
            <person name="Lipzen A."/>
            <person name="Lutzoni F."/>
            <person name="Magnuson J."/>
            <person name="Mondo S."/>
            <person name="Nolan M."/>
            <person name="Ohm R."/>
            <person name="Pangilinan J."/>
            <person name="Park H.-J."/>
            <person name="Ramirez L."/>
            <person name="Alfaro M."/>
            <person name="Sun H."/>
            <person name="Tritt A."/>
            <person name="Yoshinaga Y."/>
            <person name="Zwiers L.-H."/>
            <person name="Turgeon B."/>
            <person name="Goodwin S."/>
            <person name="Spatafora J."/>
            <person name="Crous P."/>
            <person name="Grigoriev I."/>
        </authorList>
    </citation>
    <scope>NUCLEOTIDE SEQUENCE</scope>
    <source>
        <strain evidence="3">Tuck. ex Michener</strain>
    </source>
</reference>
<dbReference type="GO" id="GO:0016491">
    <property type="term" value="F:oxidoreductase activity"/>
    <property type="evidence" value="ECO:0007669"/>
    <property type="project" value="UniProtKB-KW"/>
</dbReference>
<keyword evidence="2" id="KW-0560">Oxidoreductase</keyword>
<accession>A0A6A6HAF8</accession>
<evidence type="ECO:0000313" key="3">
    <source>
        <dbReference type="EMBL" id="KAF2234801.1"/>
    </source>
</evidence>
<protein>
    <submittedName>
        <fullName evidence="3">NAD(P)-binding protein</fullName>
    </submittedName>
</protein>
<organism evidence="3 4">
    <name type="scientific">Viridothelium virens</name>
    <name type="common">Speckled blister lichen</name>
    <name type="synonym">Trypethelium virens</name>
    <dbReference type="NCBI Taxonomy" id="1048519"/>
    <lineage>
        <taxon>Eukaryota</taxon>
        <taxon>Fungi</taxon>
        <taxon>Dikarya</taxon>
        <taxon>Ascomycota</taxon>
        <taxon>Pezizomycotina</taxon>
        <taxon>Dothideomycetes</taxon>
        <taxon>Dothideomycetes incertae sedis</taxon>
        <taxon>Trypetheliales</taxon>
        <taxon>Trypetheliaceae</taxon>
        <taxon>Viridothelium</taxon>
    </lineage>
</organism>
<proteinExistence type="inferred from homology"/>
<dbReference type="Pfam" id="PF00106">
    <property type="entry name" value="adh_short"/>
    <property type="match status" value="1"/>
</dbReference>
<dbReference type="SUPFAM" id="SSF51735">
    <property type="entry name" value="NAD(P)-binding Rossmann-fold domains"/>
    <property type="match status" value="1"/>
</dbReference>
<evidence type="ECO:0000256" key="2">
    <source>
        <dbReference type="ARBA" id="ARBA00023002"/>
    </source>
</evidence>
<evidence type="ECO:0000313" key="4">
    <source>
        <dbReference type="Proteomes" id="UP000800092"/>
    </source>
</evidence>
<sequence>MSTSNRPIAAEGSFKNRTVIVSGATGKLGRPICAALAAAGANVVINDVKADAVQELTDSLKSAGHTALLSITLSATSGPEIVAKALEQFGRVDAVINPTLGPIPWKPFEDLTDDDFRAAYENNVLGPISVTKAAWPHFKKQGYGRVVNFTSDSMLGFPTASAYTNTKGALFGMNKTLAMEGAAHGIKVNCVSPIAYHPNMERHILRFSDDVQHAFKTLYQPEANVPMILALVSEGCQASGEVFNTAGWAAGRNVWGNKKGVNGLETVDACLKALGQITEKGGDVFEPHTMVDFTEWQGKYVLNK</sequence>
<keyword evidence="4" id="KW-1185">Reference proteome</keyword>